<gene>
    <name evidence="1" type="ORF">QHT84_12750</name>
</gene>
<name>A0ABT6XT89_9FLAO</name>
<comment type="caution">
    <text evidence="1">The sequence shown here is derived from an EMBL/GenBank/DDBJ whole genome shotgun (WGS) entry which is preliminary data.</text>
</comment>
<dbReference type="RefSeq" id="WP_283239951.1">
    <property type="nucleotide sequence ID" value="NZ_JASGBP010000010.1"/>
</dbReference>
<keyword evidence="2" id="KW-1185">Reference proteome</keyword>
<protein>
    <recommendedName>
        <fullName evidence="3">YtxH domain-containing protein</fullName>
    </recommendedName>
</protein>
<accession>A0ABT6XT89</accession>
<reference evidence="1 2" key="1">
    <citation type="submission" date="2023-05" db="EMBL/GenBank/DDBJ databases">
        <title>Flavobacterium sedimenti sp. nov., isolated from the sediment.</title>
        <authorList>
            <person name="Wu N."/>
        </authorList>
    </citation>
    <scope>NUCLEOTIDE SEQUENCE [LARGE SCALE GENOMIC DNA]</scope>
    <source>
        <strain evidence="1 2">YZ-48</strain>
    </source>
</reference>
<evidence type="ECO:0000313" key="2">
    <source>
        <dbReference type="Proteomes" id="UP001230035"/>
    </source>
</evidence>
<evidence type="ECO:0000313" key="1">
    <source>
        <dbReference type="EMBL" id="MDI9258286.1"/>
    </source>
</evidence>
<proteinExistence type="predicted"/>
<organism evidence="1 2">
    <name type="scientific">Flavobacterium sedimenticola</name>
    <dbReference type="NCBI Taxonomy" id="3043286"/>
    <lineage>
        <taxon>Bacteria</taxon>
        <taxon>Pseudomonadati</taxon>
        <taxon>Bacteroidota</taxon>
        <taxon>Flavobacteriia</taxon>
        <taxon>Flavobacteriales</taxon>
        <taxon>Flavobacteriaceae</taxon>
        <taxon>Flavobacterium</taxon>
    </lineage>
</organism>
<sequence>MGVVLGAVAGYAYYFYIGCAGGTCAITLKPLNSTIYGGIMGGLLFNIFASKTKQDS</sequence>
<evidence type="ECO:0008006" key="3">
    <source>
        <dbReference type="Google" id="ProtNLM"/>
    </source>
</evidence>
<dbReference type="EMBL" id="JASGBP010000010">
    <property type="protein sequence ID" value="MDI9258286.1"/>
    <property type="molecule type" value="Genomic_DNA"/>
</dbReference>
<dbReference type="Proteomes" id="UP001230035">
    <property type="component" value="Unassembled WGS sequence"/>
</dbReference>